<keyword evidence="2" id="KW-1185">Reference proteome</keyword>
<dbReference type="Proteomes" id="UP000186817">
    <property type="component" value="Unassembled WGS sequence"/>
</dbReference>
<organism evidence="1 2">
    <name type="scientific">Symbiodinium microadriaticum</name>
    <name type="common">Dinoflagellate</name>
    <name type="synonym">Zooxanthella microadriatica</name>
    <dbReference type="NCBI Taxonomy" id="2951"/>
    <lineage>
        <taxon>Eukaryota</taxon>
        <taxon>Sar</taxon>
        <taxon>Alveolata</taxon>
        <taxon>Dinophyceae</taxon>
        <taxon>Suessiales</taxon>
        <taxon>Symbiodiniaceae</taxon>
        <taxon>Symbiodinium</taxon>
    </lineage>
</organism>
<comment type="caution">
    <text evidence="1">The sequence shown here is derived from an EMBL/GenBank/DDBJ whole genome shotgun (WGS) entry which is preliminary data.</text>
</comment>
<proteinExistence type="predicted"/>
<gene>
    <name evidence="1" type="ORF">AK812_SmicGene43300</name>
</gene>
<evidence type="ECO:0000313" key="2">
    <source>
        <dbReference type="Proteomes" id="UP000186817"/>
    </source>
</evidence>
<dbReference type="EMBL" id="LSRX01001941">
    <property type="protein sequence ID" value="OLP76725.1"/>
    <property type="molecule type" value="Genomic_DNA"/>
</dbReference>
<evidence type="ECO:0000313" key="1">
    <source>
        <dbReference type="EMBL" id="OLP76725.1"/>
    </source>
</evidence>
<dbReference type="AlphaFoldDB" id="A0A1Q9C1C8"/>
<name>A0A1Q9C1C8_SYMMI</name>
<accession>A0A1Q9C1C8</accession>
<feature type="non-terminal residue" evidence="1">
    <location>
        <position position="71"/>
    </location>
</feature>
<protein>
    <submittedName>
        <fullName evidence="1">Uncharacterized protein</fullName>
    </submittedName>
</protein>
<reference evidence="1 2" key="1">
    <citation type="submission" date="2016-02" db="EMBL/GenBank/DDBJ databases">
        <title>Genome analysis of coral dinoflagellate symbionts highlights evolutionary adaptations to a symbiotic lifestyle.</title>
        <authorList>
            <person name="Aranda M."/>
            <person name="Li Y."/>
            <person name="Liew Y.J."/>
            <person name="Baumgarten S."/>
            <person name="Simakov O."/>
            <person name="Wilson M."/>
            <person name="Piel J."/>
            <person name="Ashoor H."/>
            <person name="Bougouffa S."/>
            <person name="Bajic V.B."/>
            <person name="Ryu T."/>
            <person name="Ravasi T."/>
            <person name="Bayer T."/>
            <person name="Micklem G."/>
            <person name="Kim H."/>
            <person name="Bhak J."/>
            <person name="Lajeunesse T.C."/>
            <person name="Voolstra C.R."/>
        </authorList>
    </citation>
    <scope>NUCLEOTIDE SEQUENCE [LARGE SCALE GENOMIC DNA]</scope>
    <source>
        <strain evidence="1 2">CCMP2467</strain>
    </source>
</reference>
<sequence>MASASSGMSFNPEHAEALGAFLLGELKMQPSVWSASDSEALACLLKDELGDASLQSLLNFAEKGLAALPRW</sequence>